<accession>A0A7W7HI11</accession>
<dbReference type="Proteomes" id="UP000590511">
    <property type="component" value="Unassembled WGS sequence"/>
</dbReference>
<dbReference type="EMBL" id="JACHNC010000001">
    <property type="protein sequence ID" value="MBB4750920.1"/>
    <property type="molecule type" value="Genomic_DNA"/>
</dbReference>
<protein>
    <submittedName>
        <fullName evidence="3">Sugar phosphate isomerase/epimerase</fullName>
    </submittedName>
</protein>
<dbReference type="Gene3D" id="3.20.20.150">
    <property type="entry name" value="Divalent-metal-dependent TIM barrel enzymes"/>
    <property type="match status" value="1"/>
</dbReference>
<evidence type="ECO:0000259" key="1">
    <source>
        <dbReference type="Pfam" id="PF01261"/>
    </source>
</evidence>
<organism evidence="3 4">
    <name type="scientific">Actinoplanes lobatus</name>
    <dbReference type="NCBI Taxonomy" id="113568"/>
    <lineage>
        <taxon>Bacteria</taxon>
        <taxon>Bacillati</taxon>
        <taxon>Actinomycetota</taxon>
        <taxon>Actinomycetes</taxon>
        <taxon>Micromonosporales</taxon>
        <taxon>Micromonosporaceae</taxon>
        <taxon>Actinoplanes</taxon>
    </lineage>
</organism>
<name>A0A7W7HI11_9ACTN</name>
<keyword evidence="3" id="KW-0413">Isomerase</keyword>
<dbReference type="SUPFAM" id="SSF51658">
    <property type="entry name" value="Xylose isomerase-like"/>
    <property type="match status" value="1"/>
</dbReference>
<dbReference type="AlphaFoldDB" id="A0A7W7HI11"/>
<dbReference type="EMBL" id="BOMP01000107">
    <property type="protein sequence ID" value="GIE43494.1"/>
    <property type="molecule type" value="Genomic_DNA"/>
</dbReference>
<reference evidence="2 5" key="2">
    <citation type="submission" date="2021-01" db="EMBL/GenBank/DDBJ databases">
        <title>Whole genome shotgun sequence of Actinoplanes lobatus NBRC 12513.</title>
        <authorList>
            <person name="Komaki H."/>
            <person name="Tamura T."/>
        </authorList>
    </citation>
    <scope>NUCLEOTIDE SEQUENCE [LARGE SCALE GENOMIC DNA]</scope>
    <source>
        <strain evidence="2 5">NBRC 12513</strain>
    </source>
</reference>
<proteinExistence type="predicted"/>
<evidence type="ECO:0000313" key="4">
    <source>
        <dbReference type="Proteomes" id="UP000590511"/>
    </source>
</evidence>
<dbReference type="GO" id="GO:0016853">
    <property type="term" value="F:isomerase activity"/>
    <property type="evidence" value="ECO:0007669"/>
    <property type="project" value="UniProtKB-KW"/>
</dbReference>
<comment type="caution">
    <text evidence="3">The sequence shown here is derived from an EMBL/GenBank/DDBJ whole genome shotgun (WGS) entry which is preliminary data.</text>
</comment>
<evidence type="ECO:0000313" key="2">
    <source>
        <dbReference type="EMBL" id="GIE43494.1"/>
    </source>
</evidence>
<dbReference type="InterPro" id="IPR050312">
    <property type="entry name" value="IolE/XylAMocC-like"/>
</dbReference>
<keyword evidence="5" id="KW-1185">Reference proteome</keyword>
<dbReference type="Proteomes" id="UP000631312">
    <property type="component" value="Unassembled WGS sequence"/>
</dbReference>
<sequence length="295" mass="31423">MAERRLTVAPSGITLGGIGDEAAPDLAGQIEAHTRLGWSAIELRNVDGHALADLGDGAFEQARESIAAAGLRVTCVDSRIANWGRPISGNLGADVAELATLAPRCRALGTRYVRIMSYPNDGLTAAQWGAEVVRRIRLLAAQAADEGLVLLHENCAGWAGESAERTLRLLDAVQSPALRLVFDIGNGLAYGYQGYHFLTQVVDAVAHVHIKDGVVRAGTPVWTGPGDGDCRVADCLRLLAERNWTGVCSIEPHLNVQPHAGVTDAGAAGKDAFVAYGRRLEELLRTADPRLRVRT</sequence>
<dbReference type="RefSeq" id="WP_188123027.1">
    <property type="nucleotide sequence ID" value="NZ_BOMP01000107.1"/>
</dbReference>
<dbReference type="PANTHER" id="PTHR12110">
    <property type="entry name" value="HYDROXYPYRUVATE ISOMERASE"/>
    <property type="match status" value="1"/>
</dbReference>
<reference evidence="3 4" key="1">
    <citation type="submission" date="2020-08" db="EMBL/GenBank/DDBJ databases">
        <title>Sequencing the genomes of 1000 actinobacteria strains.</title>
        <authorList>
            <person name="Klenk H.-P."/>
        </authorList>
    </citation>
    <scope>NUCLEOTIDE SEQUENCE [LARGE SCALE GENOMIC DNA]</scope>
    <source>
        <strain evidence="3 4">DSM 43150</strain>
    </source>
</reference>
<evidence type="ECO:0000313" key="5">
    <source>
        <dbReference type="Proteomes" id="UP000631312"/>
    </source>
</evidence>
<evidence type="ECO:0000313" key="3">
    <source>
        <dbReference type="EMBL" id="MBB4750920.1"/>
    </source>
</evidence>
<gene>
    <name evidence="2" type="ORF">Alo02nite_63920</name>
    <name evidence="3" type="ORF">BJ964_005081</name>
</gene>
<feature type="domain" description="Xylose isomerase-like TIM barrel" evidence="1">
    <location>
        <begin position="35"/>
        <end position="253"/>
    </location>
</feature>
<dbReference type="Pfam" id="PF01261">
    <property type="entry name" value="AP_endonuc_2"/>
    <property type="match status" value="1"/>
</dbReference>
<dbReference type="InterPro" id="IPR013022">
    <property type="entry name" value="Xyl_isomerase-like_TIM-brl"/>
</dbReference>
<dbReference type="InterPro" id="IPR036237">
    <property type="entry name" value="Xyl_isomerase-like_sf"/>
</dbReference>